<organism evidence="4 5">
    <name type="scientific">Xylophilus ampelinus</name>
    <dbReference type="NCBI Taxonomy" id="54067"/>
    <lineage>
        <taxon>Bacteria</taxon>
        <taxon>Pseudomonadati</taxon>
        <taxon>Pseudomonadota</taxon>
        <taxon>Betaproteobacteria</taxon>
        <taxon>Burkholderiales</taxon>
        <taxon>Xylophilus</taxon>
    </lineage>
</organism>
<sequence length="492" mass="53358">MHDGTLLAALDLGSNSFRLEIGRLHHGQIQRIEYLKETVRQGSGLDENGMLSPAAMQRGWDCLARFGERLRGFAPHQVRAVTTQTLRVARNREVFLAKGRQVLGFPIDVVSGPEEARLIYAGVARMLPPSDERRLVVDIGGRSTELVLGRGLGSQVVGSYPLGSVAWSMAYFPEGHFTVQAFDAAHAAIEDLLADTPGRYPRESWDVAYGSSGTVGAIGDLLAGLGEPKGLITRKSLVELRARLLQAQSADRLKLDGLKEDRRPVIGGGVAVLGAVFDLLGIEQMQVAQGALRQGVLYDLVQREAPATDIRTATVQALSTRFGTDAAQAARVGRTARALFDQVLPRAEPEAAHLLDRAARLHEIGTGIAHADHPRHGAYILHHTDAPGFGMQELRCLAELLLGQRGKLRKLSLDLEDTRFVVQLLCLRLAILLCHARRDPVPPLPQLALVGSSFSLRIGAAWAAGFPQSAHLLRGEAEAWKKTPWDVNVVLG</sequence>
<gene>
    <name evidence="4" type="ORF">DFQ15_10112</name>
</gene>
<dbReference type="Gene3D" id="3.30.420.150">
    <property type="entry name" value="Exopolyphosphatase. Domain 2"/>
    <property type="match status" value="1"/>
</dbReference>
<protein>
    <submittedName>
        <fullName evidence="4">Exopolyphosphatase/guanosine-5'-triphosphate, 3'-diphosphate pyrophosphatase</fullName>
    </submittedName>
</protein>
<dbReference type="PANTHER" id="PTHR30005">
    <property type="entry name" value="EXOPOLYPHOSPHATASE"/>
    <property type="match status" value="1"/>
</dbReference>
<evidence type="ECO:0000259" key="3">
    <source>
        <dbReference type="Pfam" id="PF21447"/>
    </source>
</evidence>
<dbReference type="CDD" id="cd24053">
    <property type="entry name" value="ASKHA_NBD_EcPPX-GppA-like"/>
    <property type="match status" value="1"/>
</dbReference>
<dbReference type="InterPro" id="IPR030673">
    <property type="entry name" value="PyroPPase_GppA_Ppx"/>
</dbReference>
<dbReference type="PANTHER" id="PTHR30005:SF14">
    <property type="entry name" value="EXOPOLYPHOSPHATASE"/>
    <property type="match status" value="1"/>
</dbReference>
<dbReference type="Pfam" id="PF21447">
    <property type="entry name" value="Ppx-GppA_III"/>
    <property type="match status" value="1"/>
</dbReference>
<dbReference type="AlphaFoldDB" id="A0A318SKQ9"/>
<proteinExistence type="predicted"/>
<comment type="caution">
    <text evidence="4">The sequence shown here is derived from an EMBL/GenBank/DDBJ whole genome shotgun (WGS) entry which is preliminary data.</text>
</comment>
<dbReference type="RefSeq" id="WP_110464007.1">
    <property type="nucleotide sequence ID" value="NZ_JAMOFZ010000002.1"/>
</dbReference>
<dbReference type="EMBL" id="QJTC01000001">
    <property type="protein sequence ID" value="PYE79693.1"/>
    <property type="molecule type" value="Genomic_DNA"/>
</dbReference>
<reference evidence="4 5" key="1">
    <citation type="submission" date="2018-06" db="EMBL/GenBank/DDBJ databases">
        <title>Genomic Encyclopedia of Type Strains, Phase III (KMG-III): the genomes of soil and plant-associated and newly described type strains.</title>
        <authorList>
            <person name="Whitman W."/>
        </authorList>
    </citation>
    <scope>NUCLEOTIDE SEQUENCE [LARGE SCALE GENOMIC DNA]</scope>
    <source>
        <strain evidence="4 5">CECT 7646</strain>
    </source>
</reference>
<dbReference type="PIRSF" id="PIRSF001267">
    <property type="entry name" value="Pyrophosphatase_GppA_Ppx"/>
    <property type="match status" value="1"/>
</dbReference>
<dbReference type="InterPro" id="IPR050273">
    <property type="entry name" value="GppA/Ppx_hydrolase"/>
</dbReference>
<dbReference type="Proteomes" id="UP000247540">
    <property type="component" value="Unassembled WGS sequence"/>
</dbReference>
<dbReference type="Gene3D" id="1.10.3210.10">
    <property type="entry name" value="Hypothetical protein af1432"/>
    <property type="match status" value="1"/>
</dbReference>
<dbReference type="FunFam" id="3.30.420.40:FF:000023">
    <property type="entry name" value="Guanosine-5'-triphosphate,3'-diphosphate pyrophosphatase"/>
    <property type="match status" value="1"/>
</dbReference>
<dbReference type="GO" id="GO:0006798">
    <property type="term" value="P:polyphosphate catabolic process"/>
    <property type="evidence" value="ECO:0007669"/>
    <property type="project" value="TreeGrafter"/>
</dbReference>
<evidence type="ECO:0000313" key="5">
    <source>
        <dbReference type="Proteomes" id="UP000247540"/>
    </source>
</evidence>
<name>A0A318SKQ9_9BURK</name>
<accession>A0A318SKQ9</accession>
<evidence type="ECO:0000259" key="2">
    <source>
        <dbReference type="Pfam" id="PF02541"/>
    </source>
</evidence>
<feature type="domain" description="Ppx/GppA phosphatase N-terminal" evidence="2">
    <location>
        <begin position="25"/>
        <end position="303"/>
    </location>
</feature>
<dbReference type="SUPFAM" id="SSF109604">
    <property type="entry name" value="HD-domain/PDEase-like"/>
    <property type="match status" value="1"/>
</dbReference>
<dbReference type="OrthoDB" id="9793035at2"/>
<keyword evidence="5" id="KW-1185">Reference proteome</keyword>
<keyword evidence="1" id="KW-0378">Hydrolase</keyword>
<dbReference type="InterPro" id="IPR043129">
    <property type="entry name" value="ATPase_NBD"/>
</dbReference>
<evidence type="ECO:0000313" key="4">
    <source>
        <dbReference type="EMBL" id="PYE79693.1"/>
    </source>
</evidence>
<feature type="domain" description="Ppx/GppA phosphatase C-terminal" evidence="3">
    <location>
        <begin position="310"/>
        <end position="440"/>
    </location>
</feature>
<dbReference type="GO" id="GO:0004309">
    <property type="term" value="F:exopolyphosphatase activity"/>
    <property type="evidence" value="ECO:0007669"/>
    <property type="project" value="TreeGrafter"/>
</dbReference>
<evidence type="ECO:0000256" key="1">
    <source>
        <dbReference type="ARBA" id="ARBA00022801"/>
    </source>
</evidence>
<dbReference type="InterPro" id="IPR048950">
    <property type="entry name" value="Ppx_GppA_C"/>
</dbReference>
<dbReference type="InterPro" id="IPR003695">
    <property type="entry name" value="Ppx_GppA_N"/>
</dbReference>
<dbReference type="Pfam" id="PF02541">
    <property type="entry name" value="Ppx-GppA"/>
    <property type="match status" value="1"/>
</dbReference>
<dbReference type="Gene3D" id="3.30.420.40">
    <property type="match status" value="1"/>
</dbReference>
<dbReference type="SUPFAM" id="SSF53067">
    <property type="entry name" value="Actin-like ATPase domain"/>
    <property type="match status" value="2"/>
</dbReference>